<keyword evidence="1" id="KW-0472">Membrane</keyword>
<feature type="transmembrane region" description="Helical" evidence="1">
    <location>
        <begin position="16"/>
        <end position="34"/>
    </location>
</feature>
<reference evidence="2" key="1">
    <citation type="submission" date="2023-02" db="EMBL/GenBank/DDBJ databases">
        <title>Streptococcus sp. Genome Sequencing and Assembly.</title>
        <authorList>
            <person name="Shore S.M."/>
            <person name="Nicholson T.L."/>
        </authorList>
    </citation>
    <scope>NUCLEOTIDE SEQUENCE</scope>
    <source>
        <strain evidence="2">29887</strain>
    </source>
</reference>
<proteinExistence type="predicted"/>
<keyword evidence="1" id="KW-0812">Transmembrane</keyword>
<dbReference type="AlphaFoldDB" id="A0AA96W1J4"/>
<evidence type="ECO:0008006" key="3">
    <source>
        <dbReference type="Google" id="ProtNLM"/>
    </source>
</evidence>
<sequence length="234" mass="26939">MNLVKADWYRIRKERLSLVSLAILIVLSLILAYSSSKELTSVGAEDILSNWTNLLPLFFVAPAKIFFGDDFQFRTVNNSLVRTQNRLKIFTHKWLSSVGLCLFYVLFAYMLTGFARQMMNGAADYWVLVEGFVYQLPFYIVIASFCTILFVIFPKIYQAYMVYILIAFLFDQLFMMATGILLKTDFFADFMMFSQVSVAADLENLLSWPSILARVFSLGYFICGALLFSKKELK</sequence>
<feature type="transmembrane region" description="Helical" evidence="1">
    <location>
        <begin position="54"/>
        <end position="73"/>
    </location>
</feature>
<name>A0AA96W1J4_9STRE</name>
<dbReference type="RefSeq" id="WP_248051410.1">
    <property type="nucleotide sequence ID" value="NZ_CP118735.1"/>
</dbReference>
<feature type="transmembrane region" description="Helical" evidence="1">
    <location>
        <begin position="94"/>
        <end position="112"/>
    </location>
</feature>
<dbReference type="EMBL" id="CP118735">
    <property type="protein sequence ID" value="WNY51825.1"/>
    <property type="molecule type" value="Genomic_DNA"/>
</dbReference>
<accession>A0AA96W1J4</accession>
<feature type="transmembrane region" description="Helical" evidence="1">
    <location>
        <begin position="211"/>
        <end position="228"/>
    </location>
</feature>
<feature type="transmembrane region" description="Helical" evidence="1">
    <location>
        <begin position="132"/>
        <end position="153"/>
    </location>
</feature>
<keyword evidence="1" id="KW-1133">Transmembrane helix</keyword>
<protein>
    <recommendedName>
        <fullName evidence="3">ABC transporter permease</fullName>
    </recommendedName>
</protein>
<evidence type="ECO:0000256" key="1">
    <source>
        <dbReference type="SAM" id="Phobius"/>
    </source>
</evidence>
<evidence type="ECO:0000313" key="2">
    <source>
        <dbReference type="EMBL" id="WNY51825.1"/>
    </source>
</evidence>
<organism evidence="2">
    <name type="scientific">Streptococcus iners</name>
    <dbReference type="NCBI Taxonomy" id="3028084"/>
    <lineage>
        <taxon>Bacteria</taxon>
        <taxon>Bacillati</taxon>
        <taxon>Bacillota</taxon>
        <taxon>Bacilli</taxon>
        <taxon>Lactobacillales</taxon>
        <taxon>Streptococcaceae</taxon>
        <taxon>Streptococcus</taxon>
    </lineage>
</organism>
<dbReference type="KEGG" id="sins:PW252_04055"/>
<feature type="transmembrane region" description="Helical" evidence="1">
    <location>
        <begin position="160"/>
        <end position="182"/>
    </location>
</feature>
<gene>
    <name evidence="2" type="ORF">PW252_04055</name>
</gene>